<reference key="1">
    <citation type="submission" date="2009-07" db="EMBL/GenBank/DDBJ databases">
        <authorList>
            <person name="Genoscope - CEA"/>
        </authorList>
    </citation>
    <scope>NUCLEOTIDE SEQUENCE</scope>
    <source>
        <strain>3As</strain>
    </source>
</reference>
<proteinExistence type="inferred from homology"/>
<dbReference type="GO" id="GO:0005886">
    <property type="term" value="C:plasma membrane"/>
    <property type="evidence" value="ECO:0007669"/>
    <property type="project" value="UniProtKB-SubCell"/>
</dbReference>
<comment type="function">
    <text evidence="14">Involved in mercury resistance. Probably transfers a mercuric ion from the periplasmic Hg(2+)-binding protein MerP to the cytoplasmic mercuric reductase MerA.</text>
</comment>
<evidence type="ECO:0000313" key="17">
    <source>
        <dbReference type="Proteomes" id="UP000002372"/>
    </source>
</evidence>
<keyword evidence="4" id="KW-0813">Transport</keyword>
<dbReference type="HOGENOM" id="CLU_151729_0_0_4"/>
<evidence type="ECO:0000256" key="3">
    <source>
        <dbReference type="ARBA" id="ARBA00017053"/>
    </source>
</evidence>
<sequence length="124" mass="13191">MGAQVQGIGMASLTGKSSLVAGILAAIGASVCCVGPLVLLALGIGGTWVGSLTAMEPYRPFFIGLTLLFLGLAFRKLYLVQQVCTPGTPCADPRTRRRQRLTFWIVAILLLALLAVPWLAPLFY</sequence>
<keyword evidence="7" id="KW-0997">Cell inner membrane</keyword>
<evidence type="ECO:0000256" key="13">
    <source>
        <dbReference type="ARBA" id="ARBA00030934"/>
    </source>
</evidence>
<protein>
    <recommendedName>
        <fullName evidence="3">Mercuric transport protein MerT</fullName>
    </recommendedName>
    <alternativeName>
        <fullName evidence="13">Mercury ion transport protein</fullName>
    </alternativeName>
</protein>
<dbReference type="EMBL" id="FP475957">
    <property type="protein sequence ID" value="CAZ90407.1"/>
    <property type="molecule type" value="Genomic_DNA"/>
</dbReference>
<comment type="subcellular location">
    <subcellularLocation>
        <location evidence="1">Cell inner membrane</location>
        <topology evidence="1">Multi-pass membrane protein</topology>
    </subcellularLocation>
</comment>
<keyword evidence="16" id="KW-0614">Plasmid</keyword>
<evidence type="ECO:0000256" key="12">
    <source>
        <dbReference type="ARBA" id="ARBA00023136"/>
    </source>
</evidence>
<evidence type="ECO:0000256" key="1">
    <source>
        <dbReference type="ARBA" id="ARBA00004429"/>
    </source>
</evidence>
<evidence type="ECO:0000256" key="14">
    <source>
        <dbReference type="ARBA" id="ARBA00045720"/>
    </source>
</evidence>
<keyword evidence="12 15" id="KW-0472">Membrane</keyword>
<evidence type="ECO:0000256" key="5">
    <source>
        <dbReference type="ARBA" id="ARBA00022466"/>
    </source>
</evidence>
<keyword evidence="8 15" id="KW-0812">Transmembrane</keyword>
<gene>
    <name evidence="16" type="primary">merT</name>
    <name evidence="16" type="ordered locus">THI_p0009</name>
</gene>
<accession>D6CVR8</accession>
<keyword evidence="6" id="KW-1003">Cell membrane</keyword>
<reference key="3">
    <citation type="journal article" date="2010" name="PLoS Genet.">
        <title>Structure, function, and evolution of the Thiomonas spp. genome.</title>
        <authorList>
            <person name="Arsene-Ploetze F."/>
            <person name="Koechler S."/>
            <person name="Marchal M."/>
            <person name="Coppee J.-.Y."/>
            <person name="Chandler M."/>
            <person name="Bonnefoy V."/>
            <person name="Brochier-Armanet C."/>
            <person name="Barakat M."/>
            <person name="Barbe V."/>
            <person name="Battaglia-Brunet F."/>
            <person name="Bruneel O."/>
            <person name="Bryan C.G."/>
            <person name="Cleiss-Arnold J."/>
            <person name="Cruveiller S."/>
            <person name="Erhardt M."/>
            <person name="Heinrich-Salmeron A."/>
            <person name="Hommais F."/>
            <person name="Joulian C."/>
            <person name="Krin E."/>
            <person name="Lieutaud A."/>
            <person name="Lievremont D."/>
            <person name="Michel C."/>
            <person name="Muller D."/>
            <person name="Ortet P."/>
            <person name="Proux C."/>
            <person name="Siguier P."/>
            <person name="Roche D."/>
            <person name="Rouy Z."/>
            <person name="Salvignol G."/>
            <person name="Slyemi D."/>
            <person name="Talla E."/>
            <person name="Weiss S."/>
            <person name="Weissenbach J."/>
            <person name="Medigue C."/>
            <person name="Bertin P.N."/>
        </authorList>
    </citation>
    <scope>NUCLEOTIDE SEQUENCE</scope>
    <source>
        <strain>3As</strain>
    </source>
</reference>
<evidence type="ECO:0000256" key="9">
    <source>
        <dbReference type="ARBA" id="ARBA00022723"/>
    </source>
</evidence>
<keyword evidence="11 15" id="KW-1133">Transmembrane helix</keyword>
<dbReference type="Pfam" id="PF02411">
    <property type="entry name" value="MerT"/>
    <property type="match status" value="1"/>
</dbReference>
<evidence type="ECO:0000256" key="15">
    <source>
        <dbReference type="SAM" id="Phobius"/>
    </source>
</evidence>
<geneLocation type="plasmid" evidence="16 17">
    <name>pTHI</name>
</geneLocation>
<dbReference type="KEGG" id="thi:THI_p0009"/>
<evidence type="ECO:0000256" key="11">
    <source>
        <dbReference type="ARBA" id="ARBA00022989"/>
    </source>
</evidence>
<organism evidence="16 17">
    <name type="scientific">Thiomonas arsenitoxydans (strain DSM 22701 / CIP 110005 / 3As)</name>
    <dbReference type="NCBI Taxonomy" id="426114"/>
    <lineage>
        <taxon>Bacteria</taxon>
        <taxon>Pseudomonadati</taxon>
        <taxon>Pseudomonadota</taxon>
        <taxon>Betaproteobacteria</taxon>
        <taxon>Burkholderiales</taxon>
        <taxon>Thiomonas</taxon>
    </lineage>
</organism>
<evidence type="ECO:0000256" key="4">
    <source>
        <dbReference type="ARBA" id="ARBA00022448"/>
    </source>
</evidence>
<dbReference type="GO" id="GO:0046872">
    <property type="term" value="F:metal ion binding"/>
    <property type="evidence" value="ECO:0007669"/>
    <property type="project" value="UniProtKB-KW"/>
</dbReference>
<evidence type="ECO:0000313" key="16">
    <source>
        <dbReference type="EMBL" id="CAZ90407.1"/>
    </source>
</evidence>
<dbReference type="GO" id="GO:0015097">
    <property type="term" value="F:mercury ion transmembrane transporter activity"/>
    <property type="evidence" value="ECO:0007669"/>
    <property type="project" value="InterPro"/>
</dbReference>
<feature type="transmembrane region" description="Helical" evidence="15">
    <location>
        <begin position="101"/>
        <end position="120"/>
    </location>
</feature>
<evidence type="ECO:0000256" key="10">
    <source>
        <dbReference type="ARBA" id="ARBA00022914"/>
    </source>
</evidence>
<evidence type="ECO:0000256" key="2">
    <source>
        <dbReference type="ARBA" id="ARBA00008224"/>
    </source>
</evidence>
<dbReference type="Proteomes" id="UP000002372">
    <property type="component" value="Plasmid pTHI"/>
</dbReference>
<dbReference type="AlphaFoldDB" id="D6CVR8"/>
<evidence type="ECO:0000256" key="6">
    <source>
        <dbReference type="ARBA" id="ARBA00022475"/>
    </source>
</evidence>
<evidence type="ECO:0000256" key="7">
    <source>
        <dbReference type="ARBA" id="ARBA00022519"/>
    </source>
</evidence>
<keyword evidence="5" id="KW-0475">Mercuric resistance</keyword>
<reference evidence="17" key="2">
    <citation type="journal article" date="2010" name="PLoS Genet.">
        <title>Structure, function, and evolution of the Thiomonas spp. genome.</title>
        <authorList>
            <person name="Arsene-Ploetze F."/>
            <person name="Koechler S."/>
            <person name="Marchal M."/>
            <person name="Coppee J.Y."/>
            <person name="Chandler M."/>
            <person name="Bonnefoy V."/>
            <person name="Brochier-Armanet C."/>
            <person name="Barakat M."/>
            <person name="Barbe V."/>
            <person name="Battaglia-Brunet F."/>
            <person name="Bruneel O."/>
            <person name="Bryan C.G."/>
            <person name="Cleiss-Arnold J."/>
            <person name="Cruveiller S."/>
            <person name="Erhardt M."/>
            <person name="Heinrich-Salmeron A."/>
            <person name="Hommais F."/>
            <person name="Joulian C."/>
            <person name="Krin E."/>
            <person name="Lieutaud A."/>
            <person name="Lievremont D."/>
            <person name="Michel C."/>
            <person name="Muller D."/>
            <person name="Ortet P."/>
            <person name="Proux C."/>
            <person name="Siguier P."/>
            <person name="Roche D."/>
            <person name="Rouy Z."/>
            <person name="Salvignol G."/>
            <person name="Slyemi D."/>
            <person name="Talla E."/>
            <person name="Weiss S."/>
            <person name="Weissenbach J."/>
            <person name="Medigue C."/>
            <person name="Bertin P.N."/>
        </authorList>
    </citation>
    <scope>NUCLEOTIDE SEQUENCE [LARGE SCALE GENOMIC DNA]</scope>
    <source>
        <strain evidence="17">DSM 22701 / CIP 110005 / 3As</strain>
    </source>
</reference>
<evidence type="ECO:0000256" key="8">
    <source>
        <dbReference type="ARBA" id="ARBA00022692"/>
    </source>
</evidence>
<keyword evidence="9" id="KW-0479">Metal-binding</keyword>
<comment type="similarity">
    <text evidence="2">Belongs to the MerT family.</text>
</comment>
<name>D6CVR8_THIA3</name>
<feature type="transmembrane region" description="Helical" evidence="15">
    <location>
        <begin position="61"/>
        <end position="80"/>
    </location>
</feature>
<keyword evidence="10" id="KW-0476">Mercury</keyword>
<dbReference type="InterPro" id="IPR003457">
    <property type="entry name" value="Transprt_MerT"/>
</dbReference>
<feature type="transmembrane region" description="Helical" evidence="15">
    <location>
        <begin position="20"/>
        <end position="49"/>
    </location>
</feature>